<reference evidence="3 4" key="1">
    <citation type="submission" date="2011-01" db="EMBL/GenBank/DDBJ databases">
        <title>Whole genome sequence of Caldisericum exile AZM16c01.</title>
        <authorList>
            <person name="Narita-Yamada S."/>
            <person name="Kawakoshi A."/>
            <person name="Nakamura S."/>
            <person name="Sasagawa M."/>
            <person name="Fukada J."/>
            <person name="Sekine M."/>
            <person name="Kato Y."/>
            <person name="Fukai R."/>
            <person name="Sasaki K."/>
            <person name="Hanamaki A."/>
            <person name="Narita H."/>
            <person name="Konno Y."/>
            <person name="Mori K."/>
            <person name="Yamazaki S."/>
            <person name="Suzuki K."/>
            <person name="Fujita N."/>
        </authorList>
    </citation>
    <scope>NUCLEOTIDE SEQUENCE [LARGE SCALE GENOMIC DNA]</scope>
    <source>
        <strain evidence="4">DSM 21853 / NBRC 104410 / AZM16c01</strain>
    </source>
</reference>
<dbReference type="SMART" id="SM00226">
    <property type="entry name" value="LMWPc"/>
    <property type="match status" value="1"/>
</dbReference>
<sequence length="137" mass="15786">MKLKVLFVCTHNSARSQMAEAFLNALYGERFEAFSAGTHPGTLNPYVVRAMKEIGIDLSNNKTKSVTEFKGKRFDYVVTVCDQAKEECPYFPGALQYIHKGFEDPSTFTGSDEEIMERVRKLRDEIEQWVMETFRKI</sequence>
<dbReference type="SUPFAM" id="SSF52788">
    <property type="entry name" value="Phosphotyrosine protein phosphatases I"/>
    <property type="match status" value="1"/>
</dbReference>
<dbReference type="AlphaFoldDB" id="A0A7U6GEB2"/>
<dbReference type="PANTHER" id="PTHR43428:SF1">
    <property type="entry name" value="ARSENATE REDUCTASE"/>
    <property type="match status" value="1"/>
</dbReference>
<dbReference type="EMBL" id="AP012051">
    <property type="protein sequence ID" value="BAL80801.1"/>
    <property type="molecule type" value="Genomic_DNA"/>
</dbReference>
<dbReference type="Proteomes" id="UP000004793">
    <property type="component" value="Chromosome"/>
</dbReference>
<evidence type="ECO:0000259" key="2">
    <source>
        <dbReference type="SMART" id="SM00226"/>
    </source>
</evidence>
<name>A0A7U6GEB2_CALEA</name>
<evidence type="ECO:0000256" key="1">
    <source>
        <dbReference type="ARBA" id="ARBA00022849"/>
    </source>
</evidence>
<organism evidence="3 4">
    <name type="scientific">Caldisericum exile (strain DSM 21853 / NBRC 104410 / AZM16c01)</name>
    <dbReference type="NCBI Taxonomy" id="511051"/>
    <lineage>
        <taxon>Bacteria</taxon>
        <taxon>Pseudomonadati</taxon>
        <taxon>Caldisericota/Cryosericota group</taxon>
        <taxon>Caldisericota</taxon>
        <taxon>Caldisericia</taxon>
        <taxon>Caldisericales</taxon>
        <taxon>Caldisericaceae</taxon>
        <taxon>Caldisericum</taxon>
    </lineage>
</organism>
<proteinExistence type="predicted"/>
<protein>
    <submittedName>
        <fullName evidence="3">Arsenate reductase</fullName>
        <ecNumber evidence="3">1.20.4.-</ecNumber>
    </submittedName>
</protein>
<keyword evidence="4" id="KW-1185">Reference proteome</keyword>
<dbReference type="InterPro" id="IPR023485">
    <property type="entry name" value="Ptyr_pPase"/>
</dbReference>
<dbReference type="KEGG" id="cex:CSE_06750"/>
<keyword evidence="1" id="KW-0059">Arsenical resistance</keyword>
<evidence type="ECO:0000313" key="3">
    <source>
        <dbReference type="EMBL" id="BAL80801.1"/>
    </source>
</evidence>
<dbReference type="OrthoDB" id="9784339at2"/>
<dbReference type="RefSeq" id="WP_014453204.1">
    <property type="nucleotide sequence ID" value="NC_017096.1"/>
</dbReference>
<evidence type="ECO:0000313" key="4">
    <source>
        <dbReference type="Proteomes" id="UP000004793"/>
    </source>
</evidence>
<dbReference type="Pfam" id="PF01451">
    <property type="entry name" value="LMWPc"/>
    <property type="match status" value="1"/>
</dbReference>
<gene>
    <name evidence="3" type="primary">arsC</name>
    <name evidence="3" type="ordered locus">CSE_06750</name>
</gene>
<dbReference type="PANTHER" id="PTHR43428">
    <property type="entry name" value="ARSENATE REDUCTASE"/>
    <property type="match status" value="1"/>
</dbReference>
<dbReference type="CDD" id="cd16345">
    <property type="entry name" value="LMWP_ArsC"/>
    <property type="match status" value="1"/>
</dbReference>
<accession>A0A7U6GEB2</accession>
<feature type="domain" description="Phosphotyrosine protein phosphatase I" evidence="2">
    <location>
        <begin position="3"/>
        <end position="136"/>
    </location>
</feature>
<dbReference type="GO" id="GO:0016491">
    <property type="term" value="F:oxidoreductase activity"/>
    <property type="evidence" value="ECO:0007669"/>
    <property type="project" value="UniProtKB-KW"/>
</dbReference>
<dbReference type="Gene3D" id="3.40.50.2300">
    <property type="match status" value="1"/>
</dbReference>
<dbReference type="EC" id="1.20.4.-" evidence="3"/>
<dbReference type="InterPro" id="IPR036196">
    <property type="entry name" value="Ptyr_pPase_sf"/>
</dbReference>
<dbReference type="GO" id="GO:0046685">
    <property type="term" value="P:response to arsenic-containing substance"/>
    <property type="evidence" value="ECO:0007669"/>
    <property type="project" value="UniProtKB-KW"/>
</dbReference>
<keyword evidence="3" id="KW-0560">Oxidoreductase</keyword>